<dbReference type="RefSeq" id="WP_072875023.1">
    <property type="nucleotide sequence ID" value="NZ_FRAF01000026.1"/>
</dbReference>
<keyword evidence="3" id="KW-1185">Reference proteome</keyword>
<evidence type="ECO:0000313" key="2">
    <source>
        <dbReference type="EMBL" id="SHK89304.1"/>
    </source>
</evidence>
<gene>
    <name evidence="2" type="ORF">SAMN05443507_1265</name>
</gene>
<dbReference type="AlphaFoldDB" id="A0A1M6W693"/>
<feature type="transmembrane region" description="Helical" evidence="1">
    <location>
        <begin position="14"/>
        <end position="33"/>
    </location>
</feature>
<evidence type="ECO:0000313" key="3">
    <source>
        <dbReference type="Proteomes" id="UP000184016"/>
    </source>
</evidence>
<dbReference type="Pfam" id="PF11755">
    <property type="entry name" value="DUF3311"/>
    <property type="match status" value="1"/>
</dbReference>
<sequence length="69" mass="8275">MNAQQEPKRKRGRVWLWLLLIPFIGTLYPPFYASYHPVWFGVPFFYAYQFLWVIISALITGVVYFLTKD</sequence>
<organism evidence="2 3">
    <name type="scientific">Alicyclobacillus tolerans</name>
    <dbReference type="NCBI Taxonomy" id="90970"/>
    <lineage>
        <taxon>Bacteria</taxon>
        <taxon>Bacillati</taxon>
        <taxon>Bacillota</taxon>
        <taxon>Bacilli</taxon>
        <taxon>Bacillales</taxon>
        <taxon>Alicyclobacillaceae</taxon>
        <taxon>Alicyclobacillus</taxon>
    </lineage>
</organism>
<dbReference type="Proteomes" id="UP000184016">
    <property type="component" value="Unassembled WGS sequence"/>
</dbReference>
<proteinExistence type="predicted"/>
<name>A0A1M6W693_9BACL</name>
<keyword evidence="1" id="KW-0472">Membrane</keyword>
<protein>
    <recommendedName>
        <fullName evidence="4">DUF3311 domain-containing protein</fullName>
    </recommendedName>
</protein>
<dbReference type="InterPro" id="IPR021741">
    <property type="entry name" value="DUF3311"/>
</dbReference>
<feature type="transmembrane region" description="Helical" evidence="1">
    <location>
        <begin position="45"/>
        <end position="66"/>
    </location>
</feature>
<dbReference type="EMBL" id="FRAF01000026">
    <property type="protein sequence ID" value="SHK89304.1"/>
    <property type="molecule type" value="Genomic_DNA"/>
</dbReference>
<keyword evidence="1" id="KW-0812">Transmembrane</keyword>
<evidence type="ECO:0000256" key="1">
    <source>
        <dbReference type="SAM" id="Phobius"/>
    </source>
</evidence>
<dbReference type="STRING" id="1830138.SAMN05443507_1265"/>
<dbReference type="OrthoDB" id="123261at2"/>
<reference evidence="3" key="1">
    <citation type="submission" date="2016-11" db="EMBL/GenBank/DDBJ databases">
        <authorList>
            <person name="Varghese N."/>
            <person name="Submissions S."/>
        </authorList>
    </citation>
    <scope>NUCLEOTIDE SEQUENCE [LARGE SCALE GENOMIC DNA]</scope>
    <source>
        <strain evidence="3">USBA-503</strain>
    </source>
</reference>
<evidence type="ECO:0008006" key="4">
    <source>
        <dbReference type="Google" id="ProtNLM"/>
    </source>
</evidence>
<keyword evidence="1" id="KW-1133">Transmembrane helix</keyword>
<accession>A0A1M6W693</accession>